<dbReference type="GO" id="GO:0000467">
    <property type="term" value="P:exonucleolytic trimming to generate mature 3'-end of 5.8S rRNA from tricistronic rRNA transcript (SSU-rRNA, 5.8S rRNA, LSU-rRNA)"/>
    <property type="evidence" value="ECO:0007669"/>
    <property type="project" value="TreeGrafter"/>
</dbReference>
<dbReference type="InterPro" id="IPR020568">
    <property type="entry name" value="Ribosomal_Su5_D2-typ_SF"/>
</dbReference>
<evidence type="ECO:0000256" key="3">
    <source>
        <dbReference type="ARBA" id="ARBA00006678"/>
    </source>
</evidence>
<evidence type="ECO:0000259" key="5">
    <source>
        <dbReference type="Pfam" id="PF01138"/>
    </source>
</evidence>
<gene>
    <name evidence="6" type="ORF">RF11_00899</name>
</gene>
<comment type="subcellular location">
    <subcellularLocation>
        <location evidence="2">Cytoplasm</location>
    </subcellularLocation>
    <subcellularLocation>
        <location evidence="1">Nucleus</location>
    </subcellularLocation>
</comment>
<dbReference type="Proteomes" id="UP000031668">
    <property type="component" value="Unassembled WGS sequence"/>
</dbReference>
<dbReference type="GO" id="GO:0034476">
    <property type="term" value="P:U5 snRNA 3'-end processing"/>
    <property type="evidence" value="ECO:0007669"/>
    <property type="project" value="TreeGrafter"/>
</dbReference>
<dbReference type="GO" id="GO:0000177">
    <property type="term" value="C:cytoplasmic exosome (RNase complex)"/>
    <property type="evidence" value="ECO:0007669"/>
    <property type="project" value="TreeGrafter"/>
</dbReference>
<keyword evidence="7" id="KW-1185">Reference proteome</keyword>
<dbReference type="Gene3D" id="3.30.230.70">
    <property type="entry name" value="GHMP Kinase, N-terminal domain"/>
    <property type="match status" value="1"/>
</dbReference>
<dbReference type="GO" id="GO:0071035">
    <property type="term" value="P:nuclear polyadenylation-dependent rRNA catabolic process"/>
    <property type="evidence" value="ECO:0007669"/>
    <property type="project" value="TreeGrafter"/>
</dbReference>
<dbReference type="GO" id="GO:0071038">
    <property type="term" value="P:TRAMP-dependent tRNA surveillance pathway"/>
    <property type="evidence" value="ECO:0007669"/>
    <property type="project" value="TreeGrafter"/>
</dbReference>
<dbReference type="OrthoDB" id="10264038at2759"/>
<dbReference type="GO" id="GO:0034473">
    <property type="term" value="P:U1 snRNA 3'-end processing"/>
    <property type="evidence" value="ECO:0007669"/>
    <property type="project" value="TreeGrafter"/>
</dbReference>
<dbReference type="AlphaFoldDB" id="A0A0C2J8X8"/>
<protein>
    <submittedName>
        <fullName evidence="6">Exosome complex component RRP45</fullName>
    </submittedName>
</protein>
<proteinExistence type="inferred from homology"/>
<dbReference type="InterPro" id="IPR027408">
    <property type="entry name" value="PNPase/RNase_PH_dom_sf"/>
</dbReference>
<dbReference type="InterPro" id="IPR036345">
    <property type="entry name" value="ExoRNase_PH_dom2_sf"/>
</dbReference>
<evidence type="ECO:0000256" key="2">
    <source>
        <dbReference type="ARBA" id="ARBA00004496"/>
    </source>
</evidence>
<evidence type="ECO:0000313" key="7">
    <source>
        <dbReference type="Proteomes" id="UP000031668"/>
    </source>
</evidence>
<comment type="caution">
    <text evidence="6">The sequence shown here is derived from an EMBL/GenBank/DDBJ whole genome shotgun (WGS) entry which is preliminary data.</text>
</comment>
<dbReference type="Pfam" id="PF01138">
    <property type="entry name" value="RNase_PH"/>
    <property type="match status" value="1"/>
</dbReference>
<dbReference type="GO" id="GO:0016075">
    <property type="term" value="P:rRNA catabolic process"/>
    <property type="evidence" value="ECO:0007669"/>
    <property type="project" value="TreeGrafter"/>
</dbReference>
<dbReference type="SUPFAM" id="SSF55666">
    <property type="entry name" value="Ribonuclease PH domain 2-like"/>
    <property type="match status" value="1"/>
</dbReference>
<accession>A0A0C2J8X8</accession>
<dbReference type="GO" id="GO:0034475">
    <property type="term" value="P:U4 snRNA 3'-end processing"/>
    <property type="evidence" value="ECO:0007669"/>
    <property type="project" value="TreeGrafter"/>
</dbReference>
<evidence type="ECO:0000256" key="4">
    <source>
        <dbReference type="ARBA" id="ARBA00022490"/>
    </source>
</evidence>
<sequence length="277" mass="32132">MEAELTPCSNCVKSSYFDLIRSKERLDGRTPHSRREILLAEIVPNYMFEIYSEGTRVHCRAKLEIVPPKNPDFPEGIININIDLPTVTDHSIAKEEKKAYLAEIEGIVDKCLRESGSIDYKSMYIERIKCVFKLDIYLTVLESNGSLPDYCMFCVVYSIGKCKYHDLYISAHARYDGQSHKMFSPLRDYPFFYTLAVYNDRRLLLVDPTLIEETNSEGLIYLGVNRSKEVFYLNYRGNLTDANALNKYALVLAEEQTSQMYTLFKNLLTDTRYEVDY</sequence>
<dbReference type="EMBL" id="JWZT01003775">
    <property type="protein sequence ID" value="KII65548.1"/>
    <property type="molecule type" value="Genomic_DNA"/>
</dbReference>
<evidence type="ECO:0000256" key="1">
    <source>
        <dbReference type="ARBA" id="ARBA00004123"/>
    </source>
</evidence>
<evidence type="ECO:0000313" key="6">
    <source>
        <dbReference type="EMBL" id="KII65548.1"/>
    </source>
</evidence>
<feature type="domain" description="Exoribonuclease phosphorolytic" evidence="5">
    <location>
        <begin position="53"/>
        <end position="158"/>
    </location>
</feature>
<dbReference type="GO" id="GO:0071028">
    <property type="term" value="P:nuclear mRNA surveillance"/>
    <property type="evidence" value="ECO:0007669"/>
    <property type="project" value="TreeGrafter"/>
</dbReference>
<dbReference type="PANTHER" id="PTHR11097:SF14">
    <property type="entry name" value="EXOSOME COMPLEX COMPONENT RRP45"/>
    <property type="match status" value="1"/>
</dbReference>
<dbReference type="GO" id="GO:0000176">
    <property type="term" value="C:nuclear exosome (RNase complex)"/>
    <property type="evidence" value="ECO:0007669"/>
    <property type="project" value="TreeGrafter"/>
</dbReference>
<dbReference type="PANTHER" id="PTHR11097">
    <property type="entry name" value="EXOSOME COMPLEX EXONUCLEASE RIBOSOMAL RNA PROCESSING PROTEIN"/>
    <property type="match status" value="1"/>
</dbReference>
<dbReference type="InterPro" id="IPR050590">
    <property type="entry name" value="Exosome_comp_Rrp42_subfam"/>
</dbReference>
<organism evidence="6 7">
    <name type="scientific">Thelohanellus kitauei</name>
    <name type="common">Myxosporean</name>
    <dbReference type="NCBI Taxonomy" id="669202"/>
    <lineage>
        <taxon>Eukaryota</taxon>
        <taxon>Metazoa</taxon>
        <taxon>Cnidaria</taxon>
        <taxon>Myxozoa</taxon>
        <taxon>Myxosporea</taxon>
        <taxon>Bivalvulida</taxon>
        <taxon>Platysporina</taxon>
        <taxon>Myxobolidae</taxon>
        <taxon>Thelohanellus</taxon>
    </lineage>
</organism>
<reference evidence="6 7" key="1">
    <citation type="journal article" date="2014" name="Genome Biol. Evol.">
        <title>The genome of the myxosporean Thelohanellus kitauei shows adaptations to nutrient acquisition within its fish host.</title>
        <authorList>
            <person name="Yang Y."/>
            <person name="Xiong J."/>
            <person name="Zhou Z."/>
            <person name="Huo F."/>
            <person name="Miao W."/>
            <person name="Ran C."/>
            <person name="Liu Y."/>
            <person name="Zhang J."/>
            <person name="Feng J."/>
            <person name="Wang M."/>
            <person name="Wang M."/>
            <person name="Wang L."/>
            <person name="Yao B."/>
        </authorList>
    </citation>
    <scope>NUCLEOTIDE SEQUENCE [LARGE SCALE GENOMIC DNA]</scope>
    <source>
        <strain evidence="6">Wuqing</strain>
    </source>
</reference>
<dbReference type="SUPFAM" id="SSF54211">
    <property type="entry name" value="Ribosomal protein S5 domain 2-like"/>
    <property type="match status" value="1"/>
</dbReference>
<name>A0A0C2J8X8_THEKT</name>
<keyword evidence="4" id="KW-0963">Cytoplasm</keyword>
<dbReference type="GO" id="GO:0035925">
    <property type="term" value="F:mRNA 3'-UTR AU-rich region binding"/>
    <property type="evidence" value="ECO:0007669"/>
    <property type="project" value="TreeGrafter"/>
</dbReference>
<dbReference type="InterPro" id="IPR001247">
    <property type="entry name" value="ExoRNase_PH_dom1"/>
</dbReference>
<comment type="similarity">
    <text evidence="3">Belongs to the RNase PH family.</text>
</comment>